<dbReference type="GO" id="GO:0030171">
    <property type="term" value="F:voltage-gated proton channel activity"/>
    <property type="evidence" value="ECO:0007669"/>
    <property type="project" value="InterPro"/>
</dbReference>
<keyword evidence="7 14" id="KW-1133">Transmembrane helix</keyword>
<evidence type="ECO:0000256" key="7">
    <source>
        <dbReference type="ARBA" id="ARBA00022989"/>
    </source>
</evidence>
<evidence type="ECO:0000259" key="15">
    <source>
        <dbReference type="Pfam" id="PF00520"/>
    </source>
</evidence>
<gene>
    <name evidence="16" type="ORF">JMJ35_002949</name>
</gene>
<dbReference type="InterPro" id="IPR027359">
    <property type="entry name" value="Volt_channel_dom_sf"/>
</dbReference>
<dbReference type="PANTHER" id="PTHR46480">
    <property type="entry name" value="F20B24.22"/>
    <property type="match status" value="1"/>
</dbReference>
<evidence type="ECO:0000256" key="14">
    <source>
        <dbReference type="SAM" id="Phobius"/>
    </source>
</evidence>
<name>A0AA39V3D3_9LECA</name>
<sequence>MSNDESQPLLIDSNVGDQVRQQYHGIVVSVSYDNTSRKQTRRFLSSKYGHYAVLLLVSLDVSCIFADFLISLYICDHTCDKGEPVDKSLPEAQDALGIVSLIFSCLFMVELLASIWAFGVGYFKSKFHCFDAAIILAGFIIDVCLKGVLEEAGSIVVILRLWRVFKIVEEFSAGASDQMDVLTELNEKLEKENSELKLELKSLKSDQDGQ</sequence>
<dbReference type="GO" id="GO:0005886">
    <property type="term" value="C:plasma membrane"/>
    <property type="evidence" value="ECO:0007669"/>
    <property type="project" value="UniProtKB-SubCell"/>
</dbReference>
<reference evidence="16" key="1">
    <citation type="submission" date="2023-03" db="EMBL/GenBank/DDBJ databases">
        <title>Complete genome of Cladonia borealis.</title>
        <authorList>
            <person name="Park H."/>
        </authorList>
    </citation>
    <scope>NUCLEOTIDE SEQUENCE</scope>
    <source>
        <strain evidence="16">ANT050790</strain>
    </source>
</reference>
<dbReference type="Gene3D" id="1.20.120.350">
    <property type="entry name" value="Voltage-gated potassium channels. Chain C"/>
    <property type="match status" value="1"/>
</dbReference>
<feature type="transmembrane region" description="Helical" evidence="14">
    <location>
        <begin position="95"/>
        <end position="118"/>
    </location>
</feature>
<dbReference type="Pfam" id="PF00520">
    <property type="entry name" value="Ion_trans"/>
    <property type="match status" value="1"/>
</dbReference>
<organism evidence="16 17">
    <name type="scientific">Cladonia borealis</name>
    <dbReference type="NCBI Taxonomy" id="184061"/>
    <lineage>
        <taxon>Eukaryota</taxon>
        <taxon>Fungi</taxon>
        <taxon>Dikarya</taxon>
        <taxon>Ascomycota</taxon>
        <taxon>Pezizomycotina</taxon>
        <taxon>Lecanoromycetes</taxon>
        <taxon>OSLEUM clade</taxon>
        <taxon>Lecanoromycetidae</taxon>
        <taxon>Lecanorales</taxon>
        <taxon>Lecanorineae</taxon>
        <taxon>Cladoniaceae</taxon>
        <taxon>Cladonia</taxon>
    </lineage>
</organism>
<keyword evidence="9" id="KW-0406">Ion transport</keyword>
<keyword evidence="4" id="KW-1003">Cell membrane</keyword>
<evidence type="ECO:0000256" key="1">
    <source>
        <dbReference type="ARBA" id="ARBA00004651"/>
    </source>
</evidence>
<evidence type="ECO:0000256" key="13">
    <source>
        <dbReference type="SAM" id="Coils"/>
    </source>
</evidence>
<evidence type="ECO:0000256" key="3">
    <source>
        <dbReference type="ARBA" id="ARBA00022448"/>
    </source>
</evidence>
<keyword evidence="6" id="KW-0851">Voltage-gated channel</keyword>
<evidence type="ECO:0000256" key="10">
    <source>
        <dbReference type="ARBA" id="ARBA00023136"/>
    </source>
</evidence>
<dbReference type="Proteomes" id="UP001166286">
    <property type="component" value="Unassembled WGS sequence"/>
</dbReference>
<proteinExistence type="predicted"/>
<keyword evidence="10 14" id="KW-0472">Membrane</keyword>
<evidence type="ECO:0000256" key="2">
    <source>
        <dbReference type="ARBA" id="ARBA00015897"/>
    </source>
</evidence>
<feature type="coiled-coil region" evidence="13">
    <location>
        <begin position="172"/>
        <end position="206"/>
    </location>
</feature>
<keyword evidence="5 14" id="KW-0812">Transmembrane</keyword>
<protein>
    <recommendedName>
        <fullName evidence="2">Voltage-gated hydrogen channel 1</fullName>
    </recommendedName>
    <alternativeName>
        <fullName evidence="12">Hydrogen voltage-gated channel 1</fullName>
    </alternativeName>
</protein>
<dbReference type="InterPro" id="IPR031846">
    <property type="entry name" value="Hvcn1"/>
</dbReference>
<evidence type="ECO:0000256" key="6">
    <source>
        <dbReference type="ARBA" id="ARBA00022882"/>
    </source>
</evidence>
<evidence type="ECO:0000256" key="11">
    <source>
        <dbReference type="ARBA" id="ARBA00023303"/>
    </source>
</evidence>
<dbReference type="EMBL" id="JAFEKC020000005">
    <property type="protein sequence ID" value="KAK0514332.1"/>
    <property type="molecule type" value="Genomic_DNA"/>
</dbReference>
<dbReference type="PANTHER" id="PTHR46480:SF1">
    <property type="entry name" value="VOLTAGE-GATED HYDROGEN CHANNEL 1"/>
    <property type="match status" value="1"/>
</dbReference>
<keyword evidence="3" id="KW-0813">Transport</keyword>
<evidence type="ECO:0000256" key="8">
    <source>
        <dbReference type="ARBA" id="ARBA00023054"/>
    </source>
</evidence>
<comment type="caution">
    <text evidence="16">The sequence shown here is derived from an EMBL/GenBank/DDBJ whole genome shotgun (WGS) entry which is preliminary data.</text>
</comment>
<keyword evidence="8 13" id="KW-0175">Coiled coil</keyword>
<dbReference type="InterPro" id="IPR005821">
    <property type="entry name" value="Ion_trans_dom"/>
</dbReference>
<dbReference type="GO" id="GO:0034702">
    <property type="term" value="C:monoatomic ion channel complex"/>
    <property type="evidence" value="ECO:0007669"/>
    <property type="project" value="UniProtKB-KW"/>
</dbReference>
<feature type="transmembrane region" description="Helical" evidence="14">
    <location>
        <begin position="51"/>
        <end position="75"/>
    </location>
</feature>
<evidence type="ECO:0000256" key="4">
    <source>
        <dbReference type="ARBA" id="ARBA00022475"/>
    </source>
</evidence>
<accession>A0AA39V3D3</accession>
<comment type="subcellular location">
    <subcellularLocation>
        <location evidence="1">Cell membrane</location>
        <topology evidence="1">Multi-pass membrane protein</topology>
    </subcellularLocation>
</comment>
<evidence type="ECO:0000256" key="9">
    <source>
        <dbReference type="ARBA" id="ARBA00023065"/>
    </source>
</evidence>
<evidence type="ECO:0000256" key="12">
    <source>
        <dbReference type="ARBA" id="ARBA00031989"/>
    </source>
</evidence>
<evidence type="ECO:0000256" key="5">
    <source>
        <dbReference type="ARBA" id="ARBA00022692"/>
    </source>
</evidence>
<feature type="domain" description="Ion transport" evidence="15">
    <location>
        <begin position="82"/>
        <end position="172"/>
    </location>
</feature>
<evidence type="ECO:0000313" key="17">
    <source>
        <dbReference type="Proteomes" id="UP001166286"/>
    </source>
</evidence>
<evidence type="ECO:0000313" key="16">
    <source>
        <dbReference type="EMBL" id="KAK0514332.1"/>
    </source>
</evidence>
<keyword evidence="11" id="KW-0407">Ion channel</keyword>
<dbReference type="AlphaFoldDB" id="A0AA39V3D3"/>
<keyword evidence="17" id="KW-1185">Reference proteome</keyword>